<sequence>MVSDEYKIPKLSIFQWNSEKCLTIDVRSPQEFNEATLPKAINVPIFNNEERVKVGTIYKQVGKVEAVKLGLSIYSKKIPDIFETIIKLKEQHPKKKIVIVCARGGMRSQSIASTLNMLGIHCYQLDGGFRTYRSLIVDKLNEYANVEKRFFIVSGNTGSKKTIILQKLKREGYPVLDLEDLAGHRGSAFGGIGLEVRSQKKFESLLVAELEYYQDSPYYIIESESKRIGNIIVPDFIINGKKTGINIELVYPLQNRVQHIMETYQPNKYGKEILEAFMVIKKRMPVPIGTEIHNLLLNKQYDLAFELLLKNYYDPQYVHASSQNDQLHHQLKFTQITEAVEGVKKVIAHYEYQLKKIEGMVQL</sequence>
<dbReference type="InterPro" id="IPR058840">
    <property type="entry name" value="AAA_SelU"/>
</dbReference>
<name>A0A7S7L540_9BACI</name>
<dbReference type="OrthoDB" id="9808735at2"/>
<dbReference type="KEGG" id="aia:AWH56_017835"/>
<dbReference type="Pfam" id="PF26341">
    <property type="entry name" value="AAA_SelU"/>
    <property type="match status" value="1"/>
</dbReference>
<dbReference type="RefSeq" id="WP_083388499.1">
    <property type="nucleotide sequence ID" value="NZ_CP063356.2"/>
</dbReference>
<dbReference type="PANTHER" id="PTHR30401">
    <property type="entry name" value="TRNA 2-SELENOURIDINE SYNTHASE"/>
    <property type="match status" value="1"/>
</dbReference>
<accession>A0A7S7L540</accession>
<dbReference type="Gene3D" id="3.40.250.10">
    <property type="entry name" value="Rhodanese-like domain"/>
    <property type="match status" value="1"/>
</dbReference>
<organism evidence="3 4">
    <name type="scientific">Anaerobacillus isosaccharinicus</name>
    <dbReference type="NCBI Taxonomy" id="1532552"/>
    <lineage>
        <taxon>Bacteria</taxon>
        <taxon>Bacillati</taxon>
        <taxon>Bacillota</taxon>
        <taxon>Bacilli</taxon>
        <taxon>Bacillales</taxon>
        <taxon>Bacillaceae</taxon>
        <taxon>Anaerobacillus</taxon>
    </lineage>
</organism>
<dbReference type="SMART" id="SM00450">
    <property type="entry name" value="RHOD"/>
    <property type="match status" value="1"/>
</dbReference>
<evidence type="ECO:0000313" key="4">
    <source>
        <dbReference type="Proteomes" id="UP000180175"/>
    </source>
</evidence>
<dbReference type="EC" id="2.5.1.-" evidence="3"/>
<feature type="domain" description="Rhodanese" evidence="2">
    <location>
        <begin position="17"/>
        <end position="137"/>
    </location>
</feature>
<keyword evidence="1" id="KW-0711">Selenium</keyword>
<dbReference type="Proteomes" id="UP000180175">
    <property type="component" value="Chromosome"/>
</dbReference>
<dbReference type="EMBL" id="CP063356">
    <property type="protein sequence ID" value="QOY34572.1"/>
    <property type="molecule type" value="Genomic_DNA"/>
</dbReference>
<dbReference type="SUPFAM" id="SSF52821">
    <property type="entry name" value="Rhodanese/Cell cycle control phosphatase"/>
    <property type="match status" value="1"/>
</dbReference>
<dbReference type="AlphaFoldDB" id="A0A7S7L540"/>
<gene>
    <name evidence="3" type="primary">mnmH</name>
    <name evidence="3" type="ORF">AWH56_017835</name>
</gene>
<reference evidence="3 4" key="2">
    <citation type="journal article" date="2019" name="Int. J. Syst. Evol. Microbiol.">
        <title>Anaerobacillus isosaccharinicus sp. nov., an alkaliphilic bacterium which degrades isosaccharinic acid.</title>
        <authorList>
            <person name="Bassil N.M."/>
            <person name="Lloyd J.R."/>
        </authorList>
    </citation>
    <scope>NUCLEOTIDE SEQUENCE [LARGE SCALE GENOMIC DNA]</scope>
    <source>
        <strain evidence="3 4">NB2006</strain>
    </source>
</reference>
<dbReference type="InterPro" id="IPR017582">
    <property type="entry name" value="SelU"/>
</dbReference>
<reference evidence="3 4" key="1">
    <citation type="journal article" date="2017" name="Genome Announc.">
        <title>Draft Genome Sequences of Four Alkaliphilic Bacteria Belonging to the Anaerobacillus Genus.</title>
        <authorList>
            <person name="Bassil N.M."/>
            <person name="Lloyd J.R."/>
        </authorList>
    </citation>
    <scope>NUCLEOTIDE SEQUENCE [LARGE SCALE GENOMIC DNA]</scope>
    <source>
        <strain evidence="3 4">NB2006</strain>
    </source>
</reference>
<keyword evidence="4" id="KW-1185">Reference proteome</keyword>
<dbReference type="NCBIfam" id="TIGR03167">
    <property type="entry name" value="tRNA_sel_U_synt"/>
    <property type="match status" value="1"/>
</dbReference>
<dbReference type="InterPro" id="IPR001763">
    <property type="entry name" value="Rhodanese-like_dom"/>
</dbReference>
<evidence type="ECO:0000256" key="1">
    <source>
        <dbReference type="ARBA" id="ARBA00023266"/>
    </source>
</evidence>
<protein>
    <submittedName>
        <fullName evidence="3">tRNA 2-selenouridine(34) synthase MnmH</fullName>
        <ecNumber evidence="3">2.5.1.-</ecNumber>
    </submittedName>
</protein>
<keyword evidence="3" id="KW-0808">Transferase</keyword>
<evidence type="ECO:0000313" key="3">
    <source>
        <dbReference type="EMBL" id="QOY34572.1"/>
    </source>
</evidence>
<dbReference type="NCBIfam" id="NF008750">
    <property type="entry name" value="PRK11784.1-2"/>
    <property type="match status" value="1"/>
</dbReference>
<dbReference type="PANTHER" id="PTHR30401:SF0">
    <property type="entry name" value="TRNA 2-SELENOURIDINE SYNTHASE"/>
    <property type="match status" value="1"/>
</dbReference>
<dbReference type="GO" id="GO:0043828">
    <property type="term" value="F:tRNA 2-selenouridine synthase activity"/>
    <property type="evidence" value="ECO:0007669"/>
    <property type="project" value="InterPro"/>
</dbReference>
<dbReference type="PROSITE" id="PS50206">
    <property type="entry name" value="RHODANESE_3"/>
    <property type="match status" value="1"/>
</dbReference>
<proteinExistence type="predicted"/>
<evidence type="ECO:0000259" key="2">
    <source>
        <dbReference type="PROSITE" id="PS50206"/>
    </source>
</evidence>
<dbReference type="GO" id="GO:0002098">
    <property type="term" value="P:tRNA wobble uridine modification"/>
    <property type="evidence" value="ECO:0007669"/>
    <property type="project" value="InterPro"/>
</dbReference>
<dbReference type="Pfam" id="PF00581">
    <property type="entry name" value="Rhodanese"/>
    <property type="match status" value="1"/>
</dbReference>
<dbReference type="InterPro" id="IPR036873">
    <property type="entry name" value="Rhodanese-like_dom_sf"/>
</dbReference>